<evidence type="ECO:0000256" key="9">
    <source>
        <dbReference type="ARBA" id="ARBA00023077"/>
    </source>
</evidence>
<evidence type="ECO:0000313" key="18">
    <source>
        <dbReference type="EMBL" id="MCJ8236721.1"/>
    </source>
</evidence>
<dbReference type="Pfam" id="PF07715">
    <property type="entry name" value="Plug"/>
    <property type="match status" value="1"/>
</dbReference>
<sequence length="768" mass="82040">MTVTRLTADRGALIGAQSRRLMTTTACAFALLAGPFTMPVVAQTAPVSAATRAYVIPAQPLANALRAFGRQSGLQVSLPAEAARGANSAAVSGTLSTEAALSQLLSGTGLSWRISNGTVVVGDQSSGVTGGAPAADGSTVIGEINVTGQRAETSVSSVNIGAEELAARNPTSVADVFRDEAGVSVGSSIPTSQKVYVNGLEETTLAVSIDGSRQNNRVFHHNATNLIDPSLLKAVDVDAGIAPADVGPGALAGSIAYETKDVKDLLTQNGFGGMVSETYNSNSNTFTTGLGGWAMQDGFEFLGFLNYGKGGNYEAGNGDEVRGTETNLLSGLGKLAYEAESGDRFEISHERVRDDADRPYRANASVVTTGRPWEPAYRNYKLERDNTVFTYTDTTPEGWWDPTVRLAYSHSSVETPIFYNAGGGVGASYDGQGESGSLNGKFENKFTLENGNIVAGLDFYSDKIELETASEPLGYTEDASERARNVGIYTQVRIEPVDAMRLSFGGRADKQWFEGTTGEKWDHAGLSGNASVEYDLTSFLTAKAGASHVWAGIPLAEAFIMNPAWNYGLEGPEVTTANNATAGLEFHHDGFTAEGSLFRSMIQDARVAKWAAARANQNYDVETWGFEVGAGYDWTDGFIKVKYTRVNAEIDGLPADSDTGNYLTTPVGDIITISAAHTFSDWGLTVGGDMEFAPEFEDGASTYVAYEVVNIYTEWKPEQLSHMTFRAEVQNLFNETYASRATYGQEFGNVEPLYEQGRTFLLSVKATF</sequence>
<evidence type="ECO:0000256" key="8">
    <source>
        <dbReference type="ARBA" id="ARBA00023004"/>
    </source>
</evidence>
<comment type="similarity">
    <text evidence="2 13 15">Belongs to the TonB-dependent receptor family.</text>
</comment>
<dbReference type="Pfam" id="PF07660">
    <property type="entry name" value="STN"/>
    <property type="match status" value="1"/>
</dbReference>
<evidence type="ECO:0000256" key="1">
    <source>
        <dbReference type="ARBA" id="ARBA00004571"/>
    </source>
</evidence>
<keyword evidence="10 13" id="KW-0472">Membrane</keyword>
<dbReference type="PROSITE" id="PS52016">
    <property type="entry name" value="TONB_DEPENDENT_REC_3"/>
    <property type="match status" value="1"/>
</dbReference>
<geneLocation type="plasmid" evidence="18">
    <name>unnamed</name>
</geneLocation>
<name>A0ABT0CU74_9HYPH</name>
<keyword evidence="6 13" id="KW-0812">Transmembrane</keyword>
<keyword evidence="12 13" id="KW-0998">Cell outer membrane</keyword>
<evidence type="ECO:0000256" key="13">
    <source>
        <dbReference type="PROSITE-ProRule" id="PRU01360"/>
    </source>
</evidence>
<feature type="domain" description="Secretin/TonB short N-terminal" evidence="17">
    <location>
        <begin position="74"/>
        <end position="124"/>
    </location>
</feature>
<evidence type="ECO:0000256" key="11">
    <source>
        <dbReference type="ARBA" id="ARBA00023170"/>
    </source>
</evidence>
<dbReference type="SUPFAM" id="SSF56935">
    <property type="entry name" value="Porins"/>
    <property type="match status" value="1"/>
</dbReference>
<keyword evidence="3 13" id="KW-0813">Transport</keyword>
<dbReference type="PROSITE" id="PS01156">
    <property type="entry name" value="TONB_DEPENDENT_REC_2"/>
    <property type="match status" value="1"/>
</dbReference>
<evidence type="ECO:0000259" key="17">
    <source>
        <dbReference type="SMART" id="SM00965"/>
    </source>
</evidence>
<keyword evidence="7 16" id="KW-0732">Signal</keyword>
<comment type="subcellular location">
    <subcellularLocation>
        <location evidence="1 13">Cell outer membrane</location>
        <topology evidence="1 13">Multi-pass membrane protein</topology>
    </subcellularLocation>
</comment>
<evidence type="ECO:0000313" key="19">
    <source>
        <dbReference type="Proteomes" id="UP001522662"/>
    </source>
</evidence>
<evidence type="ECO:0000256" key="16">
    <source>
        <dbReference type="SAM" id="SignalP"/>
    </source>
</evidence>
<keyword evidence="4 13" id="KW-1134">Transmembrane beta strand</keyword>
<dbReference type="InterPro" id="IPR010917">
    <property type="entry name" value="TonB_rcpt_CS"/>
</dbReference>
<reference evidence="18 19" key="1">
    <citation type="submission" date="2022-03" db="EMBL/GenBank/DDBJ databases">
        <title>Rhizobium SSM4.3 sp. nov., isolated from Sediment (Gouqi Island).</title>
        <authorList>
            <person name="Chen G."/>
        </authorList>
    </citation>
    <scope>NUCLEOTIDE SEQUENCE [LARGE SCALE GENOMIC DNA]</scope>
    <source>
        <strain evidence="18 19">SSM4.3</strain>
        <plasmid evidence="18">unnamed</plasmid>
    </source>
</reference>
<evidence type="ECO:0000256" key="4">
    <source>
        <dbReference type="ARBA" id="ARBA00022452"/>
    </source>
</evidence>
<feature type="signal peptide" evidence="16">
    <location>
        <begin position="1"/>
        <end position="42"/>
    </location>
</feature>
<dbReference type="Gene3D" id="3.55.50.30">
    <property type="match status" value="1"/>
</dbReference>
<dbReference type="InterPro" id="IPR012910">
    <property type="entry name" value="Plug_dom"/>
</dbReference>
<evidence type="ECO:0000256" key="10">
    <source>
        <dbReference type="ARBA" id="ARBA00023136"/>
    </source>
</evidence>
<feature type="chain" id="PRO_5045051538" evidence="16">
    <location>
        <begin position="43"/>
        <end position="768"/>
    </location>
</feature>
<dbReference type="Gene3D" id="2.170.130.10">
    <property type="entry name" value="TonB-dependent receptor, plug domain"/>
    <property type="match status" value="1"/>
</dbReference>
<dbReference type="EMBL" id="JALAYX010000001">
    <property type="protein sequence ID" value="MCJ8236721.1"/>
    <property type="molecule type" value="Genomic_DNA"/>
</dbReference>
<evidence type="ECO:0000256" key="15">
    <source>
        <dbReference type="RuleBase" id="RU003357"/>
    </source>
</evidence>
<dbReference type="InterPro" id="IPR039426">
    <property type="entry name" value="TonB-dep_rcpt-like"/>
</dbReference>
<keyword evidence="8" id="KW-0408">Iron</keyword>
<dbReference type="InterPro" id="IPR036942">
    <property type="entry name" value="Beta-barrel_TonB_sf"/>
</dbReference>
<evidence type="ECO:0000256" key="7">
    <source>
        <dbReference type="ARBA" id="ARBA00022729"/>
    </source>
</evidence>
<proteinExistence type="inferred from homology"/>
<accession>A0ABT0CU74</accession>
<evidence type="ECO:0000256" key="5">
    <source>
        <dbReference type="ARBA" id="ARBA00022496"/>
    </source>
</evidence>
<evidence type="ECO:0000256" key="3">
    <source>
        <dbReference type="ARBA" id="ARBA00022448"/>
    </source>
</evidence>
<organism evidence="18 19">
    <name type="scientific">Peteryoungia algae</name>
    <dbReference type="NCBI Taxonomy" id="2919917"/>
    <lineage>
        <taxon>Bacteria</taxon>
        <taxon>Pseudomonadati</taxon>
        <taxon>Pseudomonadota</taxon>
        <taxon>Alphaproteobacteria</taxon>
        <taxon>Hyphomicrobiales</taxon>
        <taxon>Rhizobiaceae</taxon>
        <taxon>Peteryoungia</taxon>
    </lineage>
</organism>
<evidence type="ECO:0000256" key="6">
    <source>
        <dbReference type="ARBA" id="ARBA00022692"/>
    </source>
</evidence>
<evidence type="ECO:0000256" key="12">
    <source>
        <dbReference type="ARBA" id="ARBA00023237"/>
    </source>
</evidence>
<gene>
    <name evidence="18" type="ORF">MKJ03_00120</name>
</gene>
<keyword evidence="18" id="KW-0614">Plasmid</keyword>
<evidence type="ECO:0000256" key="14">
    <source>
        <dbReference type="PROSITE-ProRule" id="PRU10144"/>
    </source>
</evidence>
<dbReference type="Proteomes" id="UP001522662">
    <property type="component" value="Unassembled WGS sequence"/>
</dbReference>
<protein>
    <submittedName>
        <fullName evidence="18">TonB-dependent receptor</fullName>
    </submittedName>
</protein>
<keyword evidence="5" id="KW-0406">Ion transport</keyword>
<dbReference type="RefSeq" id="WP_245133917.1">
    <property type="nucleotide sequence ID" value="NZ_CP128477.1"/>
</dbReference>
<dbReference type="Pfam" id="PF00593">
    <property type="entry name" value="TonB_dep_Rec_b-barrel"/>
    <property type="match status" value="1"/>
</dbReference>
<dbReference type="Gene3D" id="2.40.170.20">
    <property type="entry name" value="TonB-dependent receptor, beta-barrel domain"/>
    <property type="match status" value="1"/>
</dbReference>
<dbReference type="SMART" id="SM00965">
    <property type="entry name" value="STN"/>
    <property type="match status" value="1"/>
</dbReference>
<dbReference type="InterPro" id="IPR011662">
    <property type="entry name" value="Secretin/TonB_short_N"/>
</dbReference>
<dbReference type="PANTHER" id="PTHR30069">
    <property type="entry name" value="TONB-DEPENDENT OUTER MEMBRANE RECEPTOR"/>
    <property type="match status" value="1"/>
</dbReference>
<evidence type="ECO:0000256" key="2">
    <source>
        <dbReference type="ARBA" id="ARBA00009810"/>
    </source>
</evidence>
<dbReference type="InterPro" id="IPR000531">
    <property type="entry name" value="Beta-barrel_TonB"/>
</dbReference>
<keyword evidence="19" id="KW-1185">Reference proteome</keyword>
<dbReference type="InterPro" id="IPR037066">
    <property type="entry name" value="Plug_dom_sf"/>
</dbReference>
<dbReference type="PANTHER" id="PTHR30069:SF41">
    <property type="entry name" value="HEME_HEMOPEXIN UTILIZATION PROTEIN C"/>
    <property type="match status" value="1"/>
</dbReference>
<feature type="short sequence motif" description="TonB C-terminal box" evidence="14">
    <location>
        <begin position="751"/>
        <end position="768"/>
    </location>
</feature>
<keyword evidence="9 15" id="KW-0798">TonB box</keyword>
<keyword evidence="11 18" id="KW-0675">Receptor</keyword>
<keyword evidence="5" id="KW-0410">Iron transport</keyword>
<comment type="caution">
    <text evidence="18">The sequence shown here is derived from an EMBL/GenBank/DDBJ whole genome shotgun (WGS) entry which is preliminary data.</text>
</comment>